<evidence type="ECO:0000313" key="3">
    <source>
        <dbReference type="EMBL" id="MCE7508953.1"/>
    </source>
</evidence>
<dbReference type="Pfam" id="PF12146">
    <property type="entry name" value="Hydrolase_4"/>
    <property type="match status" value="1"/>
</dbReference>
<keyword evidence="1" id="KW-0472">Membrane</keyword>
<organism evidence="3 4">
    <name type="scientific">Alloalcanivorax xenomutans</name>
    <dbReference type="NCBI Taxonomy" id="1094342"/>
    <lineage>
        <taxon>Bacteria</taxon>
        <taxon>Pseudomonadati</taxon>
        <taxon>Pseudomonadota</taxon>
        <taxon>Gammaproteobacteria</taxon>
        <taxon>Oceanospirillales</taxon>
        <taxon>Alcanivoracaceae</taxon>
        <taxon>Alloalcanivorax</taxon>
    </lineage>
</organism>
<dbReference type="Gene3D" id="3.40.50.1820">
    <property type="entry name" value="alpha/beta hydrolase"/>
    <property type="match status" value="1"/>
</dbReference>
<keyword evidence="3" id="KW-0378">Hydrolase</keyword>
<feature type="transmembrane region" description="Helical" evidence="1">
    <location>
        <begin position="20"/>
        <end position="42"/>
    </location>
</feature>
<reference evidence="3" key="1">
    <citation type="submission" date="2022-01" db="EMBL/GenBank/DDBJ databases">
        <authorList>
            <person name="Karlyshev A.V."/>
            <person name="Jaspars M."/>
        </authorList>
    </citation>
    <scope>NUCLEOTIDE SEQUENCE</scope>
    <source>
        <strain evidence="3">AGSA3-2</strain>
    </source>
</reference>
<dbReference type="InterPro" id="IPR022742">
    <property type="entry name" value="Hydrolase_4"/>
</dbReference>
<keyword evidence="1" id="KW-1133">Transmembrane helix</keyword>
<dbReference type="InterPro" id="IPR050266">
    <property type="entry name" value="AB_hydrolase_sf"/>
</dbReference>
<dbReference type="PANTHER" id="PTHR43798">
    <property type="entry name" value="MONOACYLGLYCEROL LIPASE"/>
    <property type="match status" value="1"/>
</dbReference>
<proteinExistence type="predicted"/>
<evidence type="ECO:0000313" key="4">
    <source>
        <dbReference type="Proteomes" id="UP001107961"/>
    </source>
</evidence>
<accession>A0A9Q3W4A6</accession>
<gene>
    <name evidence="3" type="ORF">LZG35_09920</name>
</gene>
<keyword evidence="4" id="KW-1185">Reference proteome</keyword>
<dbReference type="InterPro" id="IPR017208">
    <property type="entry name" value="UCP037442_abhydr"/>
</dbReference>
<dbReference type="RefSeq" id="WP_022995302.1">
    <property type="nucleotide sequence ID" value="NZ_CP012331.1"/>
</dbReference>
<comment type="caution">
    <text evidence="3">The sequence shown here is derived from an EMBL/GenBank/DDBJ whole genome shotgun (WGS) entry which is preliminary data.</text>
</comment>
<dbReference type="GO" id="GO:0016020">
    <property type="term" value="C:membrane"/>
    <property type="evidence" value="ECO:0007669"/>
    <property type="project" value="TreeGrafter"/>
</dbReference>
<dbReference type="EMBL" id="JAJVKT010000010">
    <property type="protein sequence ID" value="MCE7508953.1"/>
    <property type="molecule type" value="Genomic_DNA"/>
</dbReference>
<dbReference type="PIRSF" id="PIRSF037442">
    <property type="entry name" value="UCP037442_abhydr"/>
    <property type="match status" value="1"/>
</dbReference>
<evidence type="ECO:0000259" key="2">
    <source>
        <dbReference type="Pfam" id="PF12146"/>
    </source>
</evidence>
<dbReference type="GO" id="GO:0016787">
    <property type="term" value="F:hydrolase activity"/>
    <property type="evidence" value="ECO:0007669"/>
    <property type="project" value="UniProtKB-KW"/>
</dbReference>
<feature type="domain" description="Serine aminopeptidase S33" evidence="2">
    <location>
        <begin position="39"/>
        <end position="135"/>
    </location>
</feature>
<dbReference type="SUPFAM" id="SSF53474">
    <property type="entry name" value="alpha/beta-Hydrolases"/>
    <property type="match status" value="1"/>
</dbReference>
<sequence length="292" mass="32466">MNEARSVHIDNGKGYAVPVTWVAGGGPVFLVMGALGVAAPFYDKLVAELAARGWSVALMEQRGLGSSALRPSRRHNWGFRDVVEDDVPAVLDWIAKEAPRQPVYLFGHSLGGHYAAMCAGLYPQRFEGIVMCACGSPWITAYQEADRRRVQRLTRLIPLCHLLFGYYPGDRLGFGGREARGVMSDWRHLALTNRYRVGADDRRVDQALADYTGPALMLRMENDPFASAIAVDSVLRRFQRHRPEEQVLSAGELNDKADHFRWARRPAAVVARLARWLEADQTGPAGVVARQI</sequence>
<dbReference type="Proteomes" id="UP001107961">
    <property type="component" value="Unassembled WGS sequence"/>
</dbReference>
<protein>
    <submittedName>
        <fullName evidence="3">Alpha/beta fold hydrolase</fullName>
    </submittedName>
</protein>
<dbReference type="InterPro" id="IPR029058">
    <property type="entry name" value="AB_hydrolase_fold"/>
</dbReference>
<dbReference type="AlphaFoldDB" id="A0A9Q3W4A6"/>
<keyword evidence="1" id="KW-0812">Transmembrane</keyword>
<name>A0A9Q3W4A6_9GAMM</name>
<dbReference type="KEGG" id="axe:P40_05455"/>
<evidence type="ECO:0000256" key="1">
    <source>
        <dbReference type="SAM" id="Phobius"/>
    </source>
</evidence>
<dbReference type="PANTHER" id="PTHR43798:SF33">
    <property type="entry name" value="HYDROLASE, PUTATIVE (AFU_ORTHOLOGUE AFUA_2G14860)-RELATED"/>
    <property type="match status" value="1"/>
</dbReference>